<reference evidence="3" key="1">
    <citation type="journal article" date="2023" name="Int. J. Syst. Evol. Microbiol.">
        <title>Mesoterricola silvestris gen. nov., sp. nov., Mesoterricola sediminis sp. nov., Geothrix oryzae sp. nov., Geothrix edaphica sp. nov., Geothrix rubra sp. nov., and Geothrix limicola sp. nov., six novel members of Acidobacteriota isolated from soils.</title>
        <authorList>
            <person name="Itoh H."/>
            <person name="Sugisawa Y."/>
            <person name="Mise K."/>
            <person name="Xu Z."/>
            <person name="Kuniyasu M."/>
            <person name="Ushijima N."/>
            <person name="Kawano K."/>
            <person name="Kobayashi E."/>
            <person name="Shiratori Y."/>
            <person name="Masuda Y."/>
            <person name="Senoo K."/>
        </authorList>
    </citation>
    <scope>NUCLEOTIDE SEQUENCE [LARGE SCALE GENOMIC DNA]</scope>
    <source>
        <strain evidence="3">W79</strain>
    </source>
</reference>
<dbReference type="InterPro" id="IPR050570">
    <property type="entry name" value="Cell_wall_metabolism_enzyme"/>
</dbReference>
<protein>
    <submittedName>
        <fullName evidence="2">Peptidase M23</fullName>
    </submittedName>
</protein>
<evidence type="ECO:0000259" key="1">
    <source>
        <dbReference type="Pfam" id="PF01551"/>
    </source>
</evidence>
<proteinExistence type="predicted"/>
<dbReference type="Gene3D" id="2.70.70.10">
    <property type="entry name" value="Glucose Permease (Domain IIA)"/>
    <property type="match status" value="1"/>
</dbReference>
<name>A0AA48GPG6_9BACT</name>
<dbReference type="AlphaFoldDB" id="A0AA48GPG6"/>
<dbReference type="SUPFAM" id="SSF51261">
    <property type="entry name" value="Duplicated hybrid motif"/>
    <property type="match status" value="1"/>
</dbReference>
<sequence length="176" mass="18889">MRKSFLLLVALPIACVATPWGKVAVRGLPLCFQDAPVRLPMLVPGLHPSQVASTFGAPRSGGRRHEGVDLFAPRNTPVLSPTKGVVISVGENSLGGRTVTVLGPGPRWHYFAHLEAYGKVKVGQRVPEGYALGTVGDSGNARRTPPHLHYGIYRFPGKALDPLPLLKASPRSSFRK</sequence>
<dbReference type="CDD" id="cd12797">
    <property type="entry name" value="M23_peptidase"/>
    <property type="match status" value="1"/>
</dbReference>
<dbReference type="PANTHER" id="PTHR21666:SF268">
    <property type="entry name" value="PEPTIDASE M23 DOMAIN-CONTAINING PROTEIN"/>
    <property type="match status" value="1"/>
</dbReference>
<evidence type="ECO:0000313" key="3">
    <source>
        <dbReference type="Proteomes" id="UP001238179"/>
    </source>
</evidence>
<keyword evidence="3" id="KW-1185">Reference proteome</keyword>
<dbReference type="PANTHER" id="PTHR21666">
    <property type="entry name" value="PEPTIDASE-RELATED"/>
    <property type="match status" value="1"/>
</dbReference>
<dbReference type="Pfam" id="PF01551">
    <property type="entry name" value="Peptidase_M23"/>
    <property type="match status" value="1"/>
</dbReference>
<dbReference type="Proteomes" id="UP001238179">
    <property type="component" value="Chromosome"/>
</dbReference>
<organism evidence="2 3">
    <name type="scientific">Mesoterricola silvestris</name>
    <dbReference type="NCBI Taxonomy" id="2927979"/>
    <lineage>
        <taxon>Bacteria</taxon>
        <taxon>Pseudomonadati</taxon>
        <taxon>Acidobacteriota</taxon>
        <taxon>Holophagae</taxon>
        <taxon>Holophagales</taxon>
        <taxon>Holophagaceae</taxon>
        <taxon>Mesoterricola</taxon>
    </lineage>
</organism>
<dbReference type="EMBL" id="AP027080">
    <property type="protein sequence ID" value="BDU73709.1"/>
    <property type="molecule type" value="Genomic_DNA"/>
</dbReference>
<dbReference type="GO" id="GO:0004222">
    <property type="term" value="F:metalloendopeptidase activity"/>
    <property type="evidence" value="ECO:0007669"/>
    <property type="project" value="TreeGrafter"/>
</dbReference>
<dbReference type="RefSeq" id="WP_394366761.1">
    <property type="nucleotide sequence ID" value="NZ_AP027080.1"/>
</dbReference>
<dbReference type="InterPro" id="IPR016047">
    <property type="entry name" value="M23ase_b-sheet_dom"/>
</dbReference>
<gene>
    <name evidence="2" type="ORF">METEAL_28830</name>
</gene>
<evidence type="ECO:0000313" key="2">
    <source>
        <dbReference type="EMBL" id="BDU73709.1"/>
    </source>
</evidence>
<accession>A0AA48GPG6</accession>
<feature type="domain" description="M23ase beta-sheet core" evidence="1">
    <location>
        <begin position="64"/>
        <end position="162"/>
    </location>
</feature>
<dbReference type="KEGG" id="msil:METEAL_28830"/>
<dbReference type="InterPro" id="IPR011055">
    <property type="entry name" value="Dup_hybrid_motif"/>
</dbReference>